<accession>A0A8S1AEK4</accession>
<feature type="region of interest" description="Disordered" evidence="9">
    <location>
        <begin position="269"/>
        <end position="330"/>
    </location>
</feature>
<dbReference type="GO" id="GO:0000287">
    <property type="term" value="F:magnesium ion binding"/>
    <property type="evidence" value="ECO:0007669"/>
    <property type="project" value="UniProtKB-UniRule"/>
</dbReference>
<dbReference type="InterPro" id="IPR006439">
    <property type="entry name" value="HAD-SF_hydro_IA"/>
</dbReference>
<reference evidence="10 11" key="1">
    <citation type="submission" date="2020-04" db="EMBL/GenBank/DDBJ databases">
        <authorList>
            <person name="Wallbank WR R."/>
            <person name="Pardo Diaz C."/>
            <person name="Kozak K."/>
            <person name="Martin S."/>
            <person name="Jiggins C."/>
            <person name="Moest M."/>
            <person name="Warren A I."/>
            <person name="Byers J.R.P. K."/>
            <person name="Montejo-Kovacevich G."/>
            <person name="Yen C E."/>
        </authorList>
    </citation>
    <scope>NUCLEOTIDE SEQUENCE [LARGE SCALE GENOMIC DNA]</scope>
</reference>
<feature type="region of interest" description="Disordered" evidence="9">
    <location>
        <begin position="519"/>
        <end position="541"/>
    </location>
</feature>
<dbReference type="HAMAP" id="MF_03117">
    <property type="entry name" value="Salvage_MtnC_euk"/>
    <property type="match status" value="1"/>
</dbReference>
<evidence type="ECO:0000313" key="10">
    <source>
        <dbReference type="EMBL" id="CAB3245903.1"/>
    </source>
</evidence>
<keyword evidence="7 8" id="KW-0539">Nucleus</keyword>
<comment type="cofactor">
    <cofactor evidence="8">
        <name>Mg(2+)</name>
        <dbReference type="ChEBI" id="CHEBI:18420"/>
    </cofactor>
    <text evidence="8">Binds 1 Mg(2+) ion per subunit.</text>
</comment>
<dbReference type="SFLD" id="SFLDG01129">
    <property type="entry name" value="C1.5:_HAD__Beta-PGM__Phosphata"/>
    <property type="match status" value="1"/>
</dbReference>
<dbReference type="GO" id="GO:0005737">
    <property type="term" value="C:cytoplasm"/>
    <property type="evidence" value="ECO:0007669"/>
    <property type="project" value="UniProtKB-SubCell"/>
</dbReference>
<dbReference type="Pfam" id="PF00702">
    <property type="entry name" value="Hydrolase"/>
    <property type="match status" value="1"/>
</dbReference>
<evidence type="ECO:0000256" key="8">
    <source>
        <dbReference type="HAMAP-Rule" id="MF_03117"/>
    </source>
</evidence>
<feature type="compositionally biased region" description="Basic and acidic residues" evidence="9">
    <location>
        <begin position="639"/>
        <end position="771"/>
    </location>
</feature>
<comment type="similarity">
    <text evidence="8">Belongs to the HAD-like hydrolase superfamily. MasA/MtnC family.</text>
</comment>
<dbReference type="GO" id="GO:0005634">
    <property type="term" value="C:nucleus"/>
    <property type="evidence" value="ECO:0007669"/>
    <property type="project" value="UniProtKB-SubCell"/>
</dbReference>
<feature type="compositionally biased region" description="Polar residues" evidence="9">
    <location>
        <begin position="903"/>
        <end position="916"/>
    </location>
</feature>
<keyword evidence="11" id="KW-1185">Reference proteome</keyword>
<evidence type="ECO:0000256" key="2">
    <source>
        <dbReference type="ARBA" id="ARBA00022605"/>
    </source>
</evidence>
<sequence length="1056" mass="116339">MANEKSEINDIVKKCKILLLDIEGTTTSISFVKSIRKDKLFPYAEENVKDFLNNEWGSADVKDAVGALRKLALEDEEKKVDGVVTIPADDASKDDQIDALVKNVKWQMSSDRKVGPLKQLQGLIWKKGYDKGDIKGHVYDDVSPALEQWRSVEGRKVYIYSSGSVQAQKLLFGMSSAGDMLKLIDGHFDTAVGAKQESASYTAIAEKIGCKAEEILFLTDIDKEAEAARLAGVQAALVSREGNAPLSEAITSAYPVIYSFTELAATNKRKTDAQDQQQPAKVPKTDVETDVKTPVETSPPQSENKSEEIDKMEVEEENSPKEETAAEKLTSEAVEHIETTVEDITGSEEVSDVVVSDAKPIVIECAATKMMETEPVEVVNSVSDSKANEHNDASVSEQNLPLVITEIKDITNEKESLSEGTEIVEDLVPVVEEPAAQDMEDLQNVGEVLEKECDEILSKVQDVTNLDNIPLKQLRPIAEETMETENMDSNDIVEGILDSEQELEMKKCTDIDLNSVKDISAAKPTTNADKSETLEVSDKPSVVVVPEEKPLKGIVEEAKTEEVKEKHASVDVKCTTKEKVKETSVTEEKLKETSSPEEKVKETSSPEEKVQETSVTEEKLQETSVTEEKVQENSVTQEKVMKSSVTEEKVKETTVTEEKGEEASGPEEKVEKASVSEEKVKDAIMTEEKVKEASVTEEVKETSVTAEKVEEASVTEEKVEKAKLTEEKVKECSSKEDRVNETSLKKEKDSNGTEEKITANGQTEDKAKESSQAEENESNLKDDRVMNSCVTDGKVKDNCITEDKVKEMNVTEETLEKSNITKEKDVSSVEQKLVDGGSVSGKLEESKSIVDEVKATKENIETEMETDDSTPETRDNKISIDEKKTEDKSEREKLQIEGEKSDVSSTKLSAETNAKTLNDEISMEIDQSETKSETKPTEKVATASTVEAVQPDNDSKAVQVNGKSTNGDADMVDLNGDASKDDELSSRLSMENGKEIVNGAKGDSIGEAKTENQGDDVKENNLRKHKIIRVERVELQGIVALLVHIGRLTRLRLLPR</sequence>
<organism evidence="10 11">
    <name type="scientific">Arctia plantaginis</name>
    <name type="common">Wood tiger moth</name>
    <name type="synonym">Phalaena plantaginis</name>
    <dbReference type="NCBI Taxonomy" id="874455"/>
    <lineage>
        <taxon>Eukaryota</taxon>
        <taxon>Metazoa</taxon>
        <taxon>Ecdysozoa</taxon>
        <taxon>Arthropoda</taxon>
        <taxon>Hexapoda</taxon>
        <taxon>Insecta</taxon>
        <taxon>Pterygota</taxon>
        <taxon>Neoptera</taxon>
        <taxon>Endopterygota</taxon>
        <taxon>Lepidoptera</taxon>
        <taxon>Glossata</taxon>
        <taxon>Ditrysia</taxon>
        <taxon>Noctuoidea</taxon>
        <taxon>Erebidae</taxon>
        <taxon>Arctiinae</taxon>
        <taxon>Arctia</taxon>
    </lineage>
</organism>
<dbReference type="AlphaFoldDB" id="A0A8S1AEK4"/>
<feature type="compositionally biased region" description="Basic and acidic residues" evidence="9">
    <location>
        <begin position="928"/>
        <end position="938"/>
    </location>
</feature>
<proteinExistence type="inferred from homology"/>
<keyword evidence="5 8" id="KW-0460">Magnesium</keyword>
<evidence type="ECO:0000256" key="9">
    <source>
        <dbReference type="SAM" id="MobiDB-lite"/>
    </source>
</evidence>
<evidence type="ECO:0000313" key="11">
    <source>
        <dbReference type="Proteomes" id="UP000494106"/>
    </source>
</evidence>
<evidence type="ECO:0000256" key="4">
    <source>
        <dbReference type="ARBA" id="ARBA00022801"/>
    </source>
</evidence>
<dbReference type="PANTHER" id="PTHR20371:SF1">
    <property type="entry name" value="ENOLASE-PHOSPHATASE E1"/>
    <property type="match status" value="1"/>
</dbReference>
<name>A0A8S1AEK4_ARCPL</name>
<comment type="catalytic activity">
    <reaction evidence="8">
        <text>5-methylsulfanyl-2,3-dioxopentyl phosphate + H2O = 1,2-dihydroxy-5-(methylsulfanyl)pent-1-en-3-one + phosphate</text>
        <dbReference type="Rhea" id="RHEA:21700"/>
        <dbReference type="ChEBI" id="CHEBI:15377"/>
        <dbReference type="ChEBI" id="CHEBI:43474"/>
        <dbReference type="ChEBI" id="CHEBI:49252"/>
        <dbReference type="ChEBI" id="CHEBI:58828"/>
        <dbReference type="EC" id="3.1.3.77"/>
    </reaction>
</comment>
<feature type="binding site" evidence="8">
    <location>
        <position position="195"/>
    </location>
    <ligand>
        <name>substrate</name>
    </ligand>
</feature>
<dbReference type="CDD" id="cd01629">
    <property type="entry name" value="HAD_EP"/>
    <property type="match status" value="1"/>
</dbReference>
<dbReference type="SFLD" id="SFLDG01133">
    <property type="entry name" value="C1.5.4:_Enolase-phosphatase_Li"/>
    <property type="match status" value="1"/>
</dbReference>
<dbReference type="InterPro" id="IPR027511">
    <property type="entry name" value="ENOPH1_eukaryotes"/>
</dbReference>
<dbReference type="GO" id="GO:0019509">
    <property type="term" value="P:L-methionine salvage from methylthioadenosine"/>
    <property type="evidence" value="ECO:0007669"/>
    <property type="project" value="UniProtKB-UniRule"/>
</dbReference>
<dbReference type="InterPro" id="IPR036412">
    <property type="entry name" value="HAD-like_sf"/>
</dbReference>
<evidence type="ECO:0000256" key="3">
    <source>
        <dbReference type="ARBA" id="ARBA00022723"/>
    </source>
</evidence>
<comment type="pathway">
    <text evidence="8">Amino-acid biosynthesis; L-methionine biosynthesis via salvage pathway; L-methionine from S-methyl-5-thio-alpha-D-ribose 1-phosphate: step 4/6.</text>
</comment>
<dbReference type="Gene3D" id="1.10.720.60">
    <property type="match status" value="1"/>
</dbReference>
<feature type="binding site" evidence="8">
    <location>
        <position position="220"/>
    </location>
    <ligand>
        <name>Mg(2+)</name>
        <dbReference type="ChEBI" id="CHEBI:18420"/>
    </ligand>
</feature>
<dbReference type="Proteomes" id="UP000494106">
    <property type="component" value="Unassembled WGS sequence"/>
</dbReference>
<feature type="region of interest" description="Disordered" evidence="9">
    <location>
        <begin position="855"/>
        <end position="985"/>
    </location>
</feature>
<comment type="subcellular location">
    <subcellularLocation>
        <location evidence="8">Cytoplasm</location>
    </subcellularLocation>
    <subcellularLocation>
        <location evidence="8">Nucleus</location>
    </subcellularLocation>
</comment>
<dbReference type="OrthoDB" id="272500at2759"/>
<feature type="compositionally biased region" description="Basic and acidic residues" evidence="9">
    <location>
        <begin position="871"/>
        <end position="902"/>
    </location>
</feature>
<feature type="compositionally biased region" description="Acidic residues" evidence="9">
    <location>
        <begin position="861"/>
        <end position="870"/>
    </location>
</feature>
<dbReference type="GO" id="GO:0043874">
    <property type="term" value="F:acireductone synthase activity"/>
    <property type="evidence" value="ECO:0007669"/>
    <property type="project" value="UniProtKB-EC"/>
</dbReference>
<comment type="subunit">
    <text evidence="8">Monomer.</text>
</comment>
<gene>
    <name evidence="10" type="ORF">APLA_LOCUS10646</name>
</gene>
<feature type="region of interest" description="Disordered" evidence="9">
    <location>
        <begin position="560"/>
        <end position="787"/>
    </location>
</feature>
<dbReference type="InterPro" id="IPR023214">
    <property type="entry name" value="HAD_sf"/>
</dbReference>
<feature type="compositionally biased region" description="Basic and acidic residues" evidence="9">
    <location>
        <begin position="283"/>
        <end position="293"/>
    </location>
</feature>
<feature type="region of interest" description="Disordered" evidence="9">
    <location>
        <begin position="997"/>
        <end position="1016"/>
    </location>
</feature>
<dbReference type="SFLD" id="SFLDS00003">
    <property type="entry name" value="Haloacid_Dehalogenase"/>
    <property type="match status" value="1"/>
</dbReference>
<feature type="binding site" evidence="8">
    <location>
        <begin position="161"/>
        <end position="162"/>
    </location>
    <ligand>
        <name>substrate</name>
    </ligand>
</feature>
<keyword evidence="3 8" id="KW-0479">Metal-binding</keyword>
<evidence type="ECO:0000256" key="5">
    <source>
        <dbReference type="ARBA" id="ARBA00022842"/>
    </source>
</evidence>
<comment type="function">
    <text evidence="8">Bifunctional enzyme that catalyzes the enolization of 2,3-diketo-5-methylthiopentyl-1-phosphate (DK-MTP-1-P) into the intermediate 2-hydroxy-3-keto-5-methylthiopentenyl-1-phosphate (HK-MTPenyl-1-P), which is then dephosphorylated to form the acireductone 1,2-dihydroxy-3-keto-5-methylthiopentene (DHK-MTPene).</text>
</comment>
<comment type="pathway">
    <text evidence="8">Amino-acid biosynthesis; L-methionine biosynthesis via salvage pathway; L-methionine from S-methyl-5-thio-alpha-D-ribose 1-phosphate: step 3/6.</text>
</comment>
<evidence type="ECO:0000256" key="1">
    <source>
        <dbReference type="ARBA" id="ARBA00022490"/>
    </source>
</evidence>
<dbReference type="EMBL" id="CADEBC010000525">
    <property type="protein sequence ID" value="CAB3245903.1"/>
    <property type="molecule type" value="Genomic_DNA"/>
</dbReference>
<feature type="compositionally biased region" description="Basic and acidic residues" evidence="9">
    <location>
        <begin position="1004"/>
        <end position="1016"/>
    </location>
</feature>
<dbReference type="NCBIfam" id="TIGR01691">
    <property type="entry name" value="enolase-ppase"/>
    <property type="match status" value="1"/>
</dbReference>
<keyword evidence="4 8" id="KW-0378">Hydrolase</keyword>
<dbReference type="SUPFAM" id="SSF56784">
    <property type="entry name" value="HAD-like"/>
    <property type="match status" value="1"/>
</dbReference>
<feature type="compositionally biased region" description="Basic and acidic residues" evidence="9">
    <location>
        <begin position="304"/>
        <end position="330"/>
    </location>
</feature>
<feature type="compositionally biased region" description="Basic and acidic residues" evidence="9">
    <location>
        <begin position="529"/>
        <end position="538"/>
    </location>
</feature>
<dbReference type="SFLD" id="SFLDF00044">
    <property type="entry name" value="enolase-phosphatase"/>
    <property type="match status" value="1"/>
</dbReference>
<feature type="compositionally biased region" description="Polar residues" evidence="9">
    <location>
        <begin position="956"/>
        <end position="967"/>
    </location>
</feature>
<feature type="compositionally biased region" description="Basic and acidic residues" evidence="9">
    <location>
        <begin position="560"/>
        <end position="631"/>
    </location>
</feature>
<evidence type="ECO:0000256" key="7">
    <source>
        <dbReference type="ARBA" id="ARBA00023242"/>
    </source>
</evidence>
<feature type="binding site" evidence="8">
    <location>
        <position position="23"/>
    </location>
    <ligand>
        <name>Mg(2+)</name>
        <dbReference type="ChEBI" id="CHEBI:18420"/>
    </ligand>
</feature>
<dbReference type="Gene3D" id="3.40.50.1000">
    <property type="entry name" value="HAD superfamily/HAD-like"/>
    <property type="match status" value="1"/>
</dbReference>
<dbReference type="FunFam" id="3.40.50.1000:FF:000079">
    <property type="entry name" value="Enolase-phosphatase E1"/>
    <property type="match status" value="1"/>
</dbReference>
<dbReference type="NCBIfam" id="TIGR01549">
    <property type="entry name" value="HAD-SF-IA-v1"/>
    <property type="match status" value="1"/>
</dbReference>
<keyword evidence="6 8" id="KW-0486">Methionine biosynthesis</keyword>
<keyword evidence="2 8" id="KW-0028">Amino-acid biosynthesis</keyword>
<evidence type="ECO:0000256" key="6">
    <source>
        <dbReference type="ARBA" id="ARBA00023167"/>
    </source>
</evidence>
<feature type="binding site" evidence="8">
    <location>
        <position position="21"/>
    </location>
    <ligand>
        <name>Mg(2+)</name>
        <dbReference type="ChEBI" id="CHEBI:18420"/>
    </ligand>
</feature>
<dbReference type="PANTHER" id="PTHR20371">
    <property type="entry name" value="ENOLASE-PHOSPHATASE E1"/>
    <property type="match status" value="1"/>
</dbReference>
<keyword evidence="1 8" id="KW-0963">Cytoplasm</keyword>
<protein>
    <recommendedName>
        <fullName evidence="8">Enolase-phosphatase E1</fullName>
        <ecNumber evidence="8">3.1.3.77</ecNumber>
    </recommendedName>
    <alternativeName>
        <fullName evidence="8">2,3-diketo-5-methylthio-1-phosphopentane phosphatase</fullName>
    </alternativeName>
</protein>
<dbReference type="InterPro" id="IPR023943">
    <property type="entry name" value="Enolase-ppase_E1"/>
</dbReference>
<comment type="caution">
    <text evidence="10">The sequence shown here is derived from an EMBL/GenBank/DDBJ whole genome shotgun (WGS) entry which is preliminary data.</text>
</comment>
<dbReference type="EC" id="3.1.3.77" evidence="8"/>